<reference evidence="1" key="1">
    <citation type="journal article" date="2021" name="PeerJ">
        <title>Extensive microbial diversity within the chicken gut microbiome revealed by metagenomics and culture.</title>
        <authorList>
            <person name="Gilroy R."/>
            <person name="Ravi A."/>
            <person name="Getino M."/>
            <person name="Pursley I."/>
            <person name="Horton D.L."/>
            <person name="Alikhan N.F."/>
            <person name="Baker D."/>
            <person name="Gharbi K."/>
            <person name="Hall N."/>
            <person name="Watson M."/>
            <person name="Adriaenssens E.M."/>
            <person name="Foster-Nyarko E."/>
            <person name="Jarju S."/>
            <person name="Secka A."/>
            <person name="Antonio M."/>
            <person name="Oren A."/>
            <person name="Chaudhuri R.R."/>
            <person name="La Ragione R."/>
            <person name="Hildebrand F."/>
            <person name="Pallen M.J."/>
        </authorList>
    </citation>
    <scope>NUCLEOTIDE SEQUENCE</scope>
    <source>
        <strain evidence="1">23274</strain>
    </source>
</reference>
<evidence type="ECO:0000313" key="2">
    <source>
        <dbReference type="Proteomes" id="UP000824202"/>
    </source>
</evidence>
<protein>
    <submittedName>
        <fullName evidence="1">Uncharacterized protein</fullName>
    </submittedName>
</protein>
<dbReference type="EMBL" id="DXFT01000082">
    <property type="protein sequence ID" value="HIX03293.1"/>
    <property type="molecule type" value="Genomic_DNA"/>
</dbReference>
<comment type="caution">
    <text evidence="1">The sequence shown here is derived from an EMBL/GenBank/DDBJ whole genome shotgun (WGS) entry which is preliminary data.</text>
</comment>
<evidence type="ECO:0000313" key="1">
    <source>
        <dbReference type="EMBL" id="HIX03293.1"/>
    </source>
</evidence>
<gene>
    <name evidence="1" type="ORF">H9863_04135</name>
</gene>
<name>A0A9D2AB39_9BACT</name>
<organism evidence="1 2">
    <name type="scientific">Candidatus Odoribacter faecigallinarum</name>
    <dbReference type="NCBI Taxonomy" id="2838706"/>
    <lineage>
        <taxon>Bacteria</taxon>
        <taxon>Pseudomonadati</taxon>
        <taxon>Bacteroidota</taxon>
        <taxon>Bacteroidia</taxon>
        <taxon>Bacteroidales</taxon>
        <taxon>Odoribacteraceae</taxon>
        <taxon>Odoribacter</taxon>
    </lineage>
</organism>
<accession>A0A9D2AB39</accession>
<reference evidence="1" key="2">
    <citation type="submission" date="2021-04" db="EMBL/GenBank/DDBJ databases">
        <authorList>
            <person name="Gilroy R."/>
        </authorList>
    </citation>
    <scope>NUCLEOTIDE SEQUENCE</scope>
    <source>
        <strain evidence="1">23274</strain>
    </source>
</reference>
<dbReference type="Proteomes" id="UP000824202">
    <property type="component" value="Unassembled WGS sequence"/>
</dbReference>
<sequence length="211" mass="23591">MGKTSIDLRGRCGNLVFYRTKTGTRFRSVPLKSNFPDTPAQQAVRKRLQSALRFYQRLKETPLLEAWRVAAEGTTANRYTLFIKSNIDVFNEQTLADPAALQLVQGTLPRLNCLEAERLEDGGVLLTWDNSLCEEHTALDDRLCVAALFEGRLYTPRLLETDGARRRDRRARVSLAGTEGGEAHLYAFFMAPDGNAYSTSCYAHVAEEGGL</sequence>
<proteinExistence type="predicted"/>
<dbReference type="AlphaFoldDB" id="A0A9D2AB39"/>